<reference evidence="1" key="1">
    <citation type="journal article" date="2020" name="Fungal Divers.">
        <title>Resolving the Mortierellaceae phylogeny through synthesis of multi-gene phylogenetics and phylogenomics.</title>
        <authorList>
            <person name="Vandepol N."/>
            <person name="Liber J."/>
            <person name="Desiro A."/>
            <person name="Na H."/>
            <person name="Kennedy M."/>
            <person name="Barry K."/>
            <person name="Grigoriev I.V."/>
            <person name="Miller A.N."/>
            <person name="O'Donnell K."/>
            <person name="Stajich J.E."/>
            <person name="Bonito G."/>
        </authorList>
    </citation>
    <scope>NUCLEOTIDE SEQUENCE</scope>
    <source>
        <strain evidence="1">KOD948</strain>
    </source>
</reference>
<keyword evidence="2" id="KW-1185">Reference proteome</keyword>
<name>A0A9P6TZA6_9FUNG</name>
<organism evidence="1 2">
    <name type="scientific">Mortierella polycephala</name>
    <dbReference type="NCBI Taxonomy" id="41804"/>
    <lineage>
        <taxon>Eukaryota</taxon>
        <taxon>Fungi</taxon>
        <taxon>Fungi incertae sedis</taxon>
        <taxon>Mucoromycota</taxon>
        <taxon>Mortierellomycotina</taxon>
        <taxon>Mortierellomycetes</taxon>
        <taxon>Mortierellales</taxon>
        <taxon>Mortierellaceae</taxon>
        <taxon>Mortierella</taxon>
    </lineage>
</organism>
<dbReference type="AlphaFoldDB" id="A0A9P6TZA6"/>
<comment type="caution">
    <text evidence="1">The sequence shown here is derived from an EMBL/GenBank/DDBJ whole genome shotgun (WGS) entry which is preliminary data.</text>
</comment>
<evidence type="ECO:0000313" key="2">
    <source>
        <dbReference type="Proteomes" id="UP000726737"/>
    </source>
</evidence>
<proteinExistence type="predicted"/>
<evidence type="ECO:0000313" key="1">
    <source>
        <dbReference type="EMBL" id="KAG0252507.1"/>
    </source>
</evidence>
<dbReference type="OrthoDB" id="2425128at2759"/>
<dbReference type="Proteomes" id="UP000726737">
    <property type="component" value="Unassembled WGS sequence"/>
</dbReference>
<protein>
    <submittedName>
        <fullName evidence="1">Uncharacterized protein</fullName>
    </submittedName>
</protein>
<dbReference type="EMBL" id="JAAAJA010000516">
    <property type="protein sequence ID" value="KAG0252507.1"/>
    <property type="molecule type" value="Genomic_DNA"/>
</dbReference>
<gene>
    <name evidence="1" type="ORF">BG011_006938</name>
</gene>
<accession>A0A9P6TZA6</accession>
<sequence length="528" mass="59390">MDTTNRSKGKRKGNSNGAKTITGQDISWFEDSCDKTPVAFFDKFGILKCEDGYRRYARALRQSDMCEQERTLLINNFEAWKNSESLIYWERRNTKAVAKKSAWKTAGNMISGSEPFVETIIAENAKEQRQHSAVPSDTASCLQHTASDLRHTASYPKCQVCEQGPCQEDEDYNDEKFAKEENETPRPLARIGGYCRPSEETKDIEKDPERKKLYGLAWRHLRDAKVALGQQNADKETCLHFRDAFVALSGVFNLYSFMARKALSSADCLDAKGLCLVPELEYKDEELTKLLDSLKTTKTRKLTAVLEDVYSWLSSKPTFRLFLLVLRNIIENILNPHHGDNKPPECDALLIWGSILKDGRPKGTPFTFYLGDQASRATRVSKSKLACALNTGCSARKCDCTLSIGKIQFGNGEAKRASTPPVAVKVQLRKNIKIAQSVMLELSKFGLDCLQADVFRVVPWKGVYVAAPACDPIVLPTTEAAWNSFIENTAHHLKNLLEYYHEYAVDAKEKIDVFNYTQNTVGQEEEGG</sequence>